<name>A0AAD5R7N0_PARTN</name>
<dbReference type="EMBL" id="JAHQIW010006927">
    <property type="protein sequence ID" value="KAJ1371157.1"/>
    <property type="molecule type" value="Genomic_DNA"/>
</dbReference>
<dbReference type="AlphaFoldDB" id="A0AAD5R7N0"/>
<accession>A0AAD5R7N0</accession>
<gene>
    <name evidence="1" type="primary">SAX-2_3</name>
    <name evidence="1" type="ORF">KIN20_033045</name>
</gene>
<keyword evidence="2" id="KW-1185">Reference proteome</keyword>
<sequence length="78" mass="8650">MFPKLKNCVEYPSEPAAAGLVEASFRLEGARSQNRTYLISLLLPWLENIELVDPTIGEDSCEGPRGWGSEEATQLLLK</sequence>
<dbReference type="Proteomes" id="UP001196413">
    <property type="component" value="Unassembled WGS sequence"/>
</dbReference>
<evidence type="ECO:0000313" key="1">
    <source>
        <dbReference type="EMBL" id="KAJ1371157.1"/>
    </source>
</evidence>
<proteinExistence type="predicted"/>
<reference evidence="1" key="1">
    <citation type="submission" date="2021-06" db="EMBL/GenBank/DDBJ databases">
        <title>Parelaphostrongylus tenuis whole genome reference sequence.</title>
        <authorList>
            <person name="Garwood T.J."/>
            <person name="Larsen P.A."/>
            <person name="Fountain-Jones N.M."/>
            <person name="Garbe J.R."/>
            <person name="Macchietto M.G."/>
            <person name="Kania S.A."/>
            <person name="Gerhold R.W."/>
            <person name="Richards J.E."/>
            <person name="Wolf T.M."/>
        </authorList>
    </citation>
    <scope>NUCLEOTIDE SEQUENCE</scope>
    <source>
        <strain evidence="1">MNPRO001-30</strain>
        <tissue evidence="1">Meninges</tissue>
    </source>
</reference>
<comment type="caution">
    <text evidence="1">The sequence shown here is derived from an EMBL/GenBank/DDBJ whole genome shotgun (WGS) entry which is preliminary data.</text>
</comment>
<organism evidence="1 2">
    <name type="scientific">Parelaphostrongylus tenuis</name>
    <name type="common">Meningeal worm</name>
    <dbReference type="NCBI Taxonomy" id="148309"/>
    <lineage>
        <taxon>Eukaryota</taxon>
        <taxon>Metazoa</taxon>
        <taxon>Ecdysozoa</taxon>
        <taxon>Nematoda</taxon>
        <taxon>Chromadorea</taxon>
        <taxon>Rhabditida</taxon>
        <taxon>Rhabditina</taxon>
        <taxon>Rhabditomorpha</taxon>
        <taxon>Strongyloidea</taxon>
        <taxon>Metastrongylidae</taxon>
        <taxon>Parelaphostrongylus</taxon>
    </lineage>
</organism>
<evidence type="ECO:0000313" key="2">
    <source>
        <dbReference type="Proteomes" id="UP001196413"/>
    </source>
</evidence>
<protein>
    <submittedName>
        <fullName evidence="1">Sax-2p</fullName>
    </submittedName>
</protein>